<dbReference type="EMBL" id="MNCJ02000316">
    <property type="protein sequence ID" value="KAF5822425.1"/>
    <property type="molecule type" value="Genomic_DNA"/>
</dbReference>
<reference evidence="1" key="1">
    <citation type="journal article" date="2017" name="Nature">
        <title>The sunflower genome provides insights into oil metabolism, flowering and Asterid evolution.</title>
        <authorList>
            <person name="Badouin H."/>
            <person name="Gouzy J."/>
            <person name="Grassa C.J."/>
            <person name="Murat F."/>
            <person name="Staton S.E."/>
            <person name="Cottret L."/>
            <person name="Lelandais-Briere C."/>
            <person name="Owens G.L."/>
            <person name="Carrere S."/>
            <person name="Mayjonade B."/>
            <person name="Legrand L."/>
            <person name="Gill N."/>
            <person name="Kane N.C."/>
            <person name="Bowers J.E."/>
            <person name="Hubner S."/>
            <person name="Bellec A."/>
            <person name="Berard A."/>
            <person name="Berges H."/>
            <person name="Blanchet N."/>
            <person name="Boniface M.C."/>
            <person name="Brunel D."/>
            <person name="Catrice O."/>
            <person name="Chaidir N."/>
            <person name="Claudel C."/>
            <person name="Donnadieu C."/>
            <person name="Faraut T."/>
            <person name="Fievet G."/>
            <person name="Helmstetter N."/>
            <person name="King M."/>
            <person name="Knapp S.J."/>
            <person name="Lai Z."/>
            <person name="Le Paslier M.C."/>
            <person name="Lippi Y."/>
            <person name="Lorenzon L."/>
            <person name="Mandel J.R."/>
            <person name="Marage G."/>
            <person name="Marchand G."/>
            <person name="Marquand E."/>
            <person name="Bret-Mestries E."/>
            <person name="Morien E."/>
            <person name="Nambeesan S."/>
            <person name="Nguyen T."/>
            <person name="Pegot-Espagnet P."/>
            <person name="Pouilly N."/>
            <person name="Raftis F."/>
            <person name="Sallet E."/>
            <person name="Schiex T."/>
            <person name="Thomas J."/>
            <person name="Vandecasteele C."/>
            <person name="Vares D."/>
            <person name="Vear F."/>
            <person name="Vautrin S."/>
            <person name="Crespi M."/>
            <person name="Mangin B."/>
            <person name="Burke J.M."/>
            <person name="Salse J."/>
            <person name="Munos S."/>
            <person name="Vincourt P."/>
            <person name="Rieseberg L.H."/>
            <person name="Langlade N.B."/>
        </authorList>
    </citation>
    <scope>NUCLEOTIDE SEQUENCE</scope>
    <source>
        <tissue evidence="1">Leaves</tissue>
    </source>
</reference>
<accession>A0A9K3P3V3</accession>
<gene>
    <name evidence="1" type="ORF">HanXRQr2_Chr01g0026351</name>
</gene>
<organism evidence="1 2">
    <name type="scientific">Helianthus annuus</name>
    <name type="common">Common sunflower</name>
    <dbReference type="NCBI Taxonomy" id="4232"/>
    <lineage>
        <taxon>Eukaryota</taxon>
        <taxon>Viridiplantae</taxon>
        <taxon>Streptophyta</taxon>
        <taxon>Embryophyta</taxon>
        <taxon>Tracheophyta</taxon>
        <taxon>Spermatophyta</taxon>
        <taxon>Magnoliopsida</taxon>
        <taxon>eudicotyledons</taxon>
        <taxon>Gunneridae</taxon>
        <taxon>Pentapetalae</taxon>
        <taxon>asterids</taxon>
        <taxon>campanulids</taxon>
        <taxon>Asterales</taxon>
        <taxon>Asteraceae</taxon>
        <taxon>Asteroideae</taxon>
        <taxon>Heliantheae alliance</taxon>
        <taxon>Heliantheae</taxon>
        <taxon>Helianthus</taxon>
    </lineage>
</organism>
<dbReference type="Gramene" id="mRNA:HanXRQr2_Chr01g0026351">
    <property type="protein sequence ID" value="CDS:HanXRQr2_Chr01g0026351.1"/>
    <property type="gene ID" value="HanXRQr2_Chr01g0026351"/>
</dbReference>
<comment type="caution">
    <text evidence="1">The sequence shown here is derived from an EMBL/GenBank/DDBJ whole genome shotgun (WGS) entry which is preliminary data.</text>
</comment>
<protein>
    <submittedName>
        <fullName evidence="1">Uncharacterized protein</fullName>
    </submittedName>
</protein>
<evidence type="ECO:0000313" key="2">
    <source>
        <dbReference type="Proteomes" id="UP000215914"/>
    </source>
</evidence>
<evidence type="ECO:0000313" key="1">
    <source>
        <dbReference type="EMBL" id="KAF5822425.1"/>
    </source>
</evidence>
<dbReference type="Proteomes" id="UP000215914">
    <property type="component" value="Unassembled WGS sequence"/>
</dbReference>
<keyword evidence="2" id="KW-1185">Reference proteome</keyword>
<reference evidence="1" key="2">
    <citation type="submission" date="2020-06" db="EMBL/GenBank/DDBJ databases">
        <title>Helianthus annuus Genome sequencing and assembly Release 2.</title>
        <authorList>
            <person name="Gouzy J."/>
            <person name="Langlade N."/>
            <person name="Munos S."/>
        </authorList>
    </citation>
    <scope>NUCLEOTIDE SEQUENCE</scope>
    <source>
        <tissue evidence="1">Leaves</tissue>
    </source>
</reference>
<sequence>MVWSQTVKPPKPVTGLVPRLVFSFNFRSVGFKIFKPYLTVWFTPKTEPLNFRLYFSSF</sequence>
<name>A0A9K3P3V3_HELAN</name>
<dbReference type="AlphaFoldDB" id="A0A9K3P3V3"/>
<proteinExistence type="predicted"/>